<sequence>MQTYSAADLSDAALGGPLRIDDGYFVDGFGRTVMLRGWNVSGASKLPTKPNGLSHLTEGFYEHRTVTFIGRPFPLEEAPLHFRRLQAWGMPFVRLLVTWESIGHAGPNPSKDLDLEYIAYLRKLIEIMPRYGIKCFVCAHQDVWSRFSGGSGAPGWTFEAVGLDIEAFTATGAAYVHGQDELRRAQAPSNEKEPSGPFVWPSGYQKLAASTMATIFWAGDALAPKLRCRRSALDKKDGVEEVSIQSFLQDAFIEAFGRLADEIVDLEAVIGFEPINEPHRGLVNLHGFHGWNYDTDLHIGYYPTLTQALALGSGYKQTVPYYVKSWPWPTRVSHHAAMDPQGRSAWLTSGSSDEVDRPQGLGQCVWRAHGVWDWDGEQSKPVITDENYFEVDHRPGRQGKEIEWYRDCYAPFLCRFSQRVSRNKNTRFSFVEPIPNEFIPPWPPRHDNKGVVIRKKQTYAVPTVLSSDHRPQNLVYAPHFYDLNVLFSKLHSWMSVNVQGLARGMFVGNAVYFGVGGLRRNYRKQIENIVKHGRLSLGRLPTVIGEIGIPFDINGGYAFLTGDYDKQRDLIGALVSAMEDNLVNGFTLWNYNPDNRVEYGDGWNKEDFSIVNGNEETWDDGHGRTMQVRPDYRNGDHEKQELYRGGRALDAVIRPYAVKVAGLPVSSDWNLENLRFEFQWRNRPLKKLKAGDDRYSTTEIFIPRYHYHGHQIHVTATYGLDWSYTADNQTLYVVQRGGGMLHKLVVEIRDKKTHISRRVHRHRKDVPQQTLQALIPTAFEIWWRSTDSVPELLAAISVTVAVLACLLLIYATS</sequence>
<dbReference type="PANTHER" id="PTHR31308">
    <property type="match status" value="1"/>
</dbReference>
<name>W3XJD8_PESFW</name>
<dbReference type="HOGENOM" id="CLU_009024_1_0_1"/>
<protein>
    <recommendedName>
        <fullName evidence="5">Glycoside hydrolase family 5 C-terminal domain-containing protein</fullName>
    </recommendedName>
</protein>
<accession>W3XJD8</accession>
<dbReference type="SUPFAM" id="SSF51445">
    <property type="entry name" value="(Trans)glycosidases"/>
    <property type="match status" value="1"/>
</dbReference>
<dbReference type="OrthoDB" id="9971853at2759"/>
<reference evidence="7" key="1">
    <citation type="journal article" date="2015" name="BMC Genomics">
        <title>Genomic and transcriptomic analysis of the endophytic fungus Pestalotiopsis fici reveals its lifestyle and high potential for synthesis of natural products.</title>
        <authorList>
            <person name="Wang X."/>
            <person name="Zhang X."/>
            <person name="Liu L."/>
            <person name="Xiang M."/>
            <person name="Wang W."/>
            <person name="Sun X."/>
            <person name="Che Y."/>
            <person name="Guo L."/>
            <person name="Liu G."/>
            <person name="Guo L."/>
            <person name="Wang C."/>
            <person name="Yin W.B."/>
            <person name="Stadler M."/>
            <person name="Zhang X."/>
            <person name="Liu X."/>
        </authorList>
    </citation>
    <scope>NUCLEOTIDE SEQUENCE [LARGE SCALE GENOMIC DNA]</scope>
    <source>
        <strain evidence="7">W106-1 / CGMCC3.15140</strain>
    </source>
</reference>
<dbReference type="EMBL" id="KI912110">
    <property type="protein sequence ID" value="ETS86130.1"/>
    <property type="molecule type" value="Genomic_DNA"/>
</dbReference>
<dbReference type="GO" id="GO:1904462">
    <property type="term" value="P:ergosteryl 3-beta-D-glucoside catabolic process"/>
    <property type="evidence" value="ECO:0007669"/>
    <property type="project" value="TreeGrafter"/>
</dbReference>
<feature type="domain" description="Glycoside hydrolase family 5 C-terminal" evidence="5">
    <location>
        <begin position="654"/>
        <end position="736"/>
    </location>
</feature>
<proteinExistence type="inferred from homology"/>
<keyword evidence="4" id="KW-1133">Transmembrane helix</keyword>
<dbReference type="InParanoid" id="W3XJD8"/>
<dbReference type="Pfam" id="PF18564">
    <property type="entry name" value="Glyco_hydro_5_C"/>
    <property type="match status" value="1"/>
</dbReference>
<dbReference type="Gene3D" id="2.60.40.1180">
    <property type="entry name" value="Golgi alpha-mannosidase II"/>
    <property type="match status" value="1"/>
</dbReference>
<keyword evidence="2" id="KW-0378">Hydrolase</keyword>
<dbReference type="InterPro" id="IPR017853">
    <property type="entry name" value="GH"/>
</dbReference>
<keyword evidence="3" id="KW-0326">Glycosidase</keyword>
<evidence type="ECO:0000313" key="7">
    <source>
        <dbReference type="Proteomes" id="UP000030651"/>
    </source>
</evidence>
<evidence type="ECO:0000256" key="3">
    <source>
        <dbReference type="ARBA" id="ARBA00023295"/>
    </source>
</evidence>
<evidence type="ECO:0000256" key="2">
    <source>
        <dbReference type="ARBA" id="ARBA00022801"/>
    </source>
</evidence>
<dbReference type="RefSeq" id="XP_007830927.1">
    <property type="nucleotide sequence ID" value="XM_007832736.1"/>
</dbReference>
<dbReference type="eggNOG" id="ENOG502QPU8">
    <property type="taxonomic scope" value="Eukaryota"/>
</dbReference>
<evidence type="ECO:0000259" key="5">
    <source>
        <dbReference type="Pfam" id="PF18564"/>
    </source>
</evidence>
<dbReference type="GeneID" id="19269168"/>
<organism evidence="6 7">
    <name type="scientific">Pestalotiopsis fici (strain W106-1 / CGMCC3.15140)</name>
    <dbReference type="NCBI Taxonomy" id="1229662"/>
    <lineage>
        <taxon>Eukaryota</taxon>
        <taxon>Fungi</taxon>
        <taxon>Dikarya</taxon>
        <taxon>Ascomycota</taxon>
        <taxon>Pezizomycotina</taxon>
        <taxon>Sordariomycetes</taxon>
        <taxon>Xylariomycetidae</taxon>
        <taxon>Amphisphaeriales</taxon>
        <taxon>Sporocadaceae</taxon>
        <taxon>Pestalotiopsis</taxon>
    </lineage>
</organism>
<dbReference type="AlphaFoldDB" id="W3XJD8"/>
<evidence type="ECO:0000256" key="4">
    <source>
        <dbReference type="SAM" id="Phobius"/>
    </source>
</evidence>
<dbReference type="KEGG" id="pfy:PFICI_04155"/>
<dbReference type="OMA" id="NEFIPPW"/>
<comment type="similarity">
    <text evidence="1">Belongs to the glycosyl hydrolase 5 (cellulase A) family.</text>
</comment>
<evidence type="ECO:0000313" key="6">
    <source>
        <dbReference type="EMBL" id="ETS86130.1"/>
    </source>
</evidence>
<keyword evidence="4" id="KW-0812">Transmembrane</keyword>
<dbReference type="InterPro" id="IPR052066">
    <property type="entry name" value="Glycosphingolipid_Hydrolases"/>
</dbReference>
<evidence type="ECO:0000256" key="1">
    <source>
        <dbReference type="ARBA" id="ARBA00005641"/>
    </source>
</evidence>
<dbReference type="InterPro" id="IPR041036">
    <property type="entry name" value="GH5_C"/>
</dbReference>
<dbReference type="InterPro" id="IPR013780">
    <property type="entry name" value="Glyco_hydro_b"/>
</dbReference>
<dbReference type="Gene3D" id="3.20.20.80">
    <property type="entry name" value="Glycosidases"/>
    <property type="match status" value="2"/>
</dbReference>
<keyword evidence="4" id="KW-0472">Membrane</keyword>
<dbReference type="Proteomes" id="UP000030651">
    <property type="component" value="Unassembled WGS sequence"/>
</dbReference>
<dbReference type="PANTHER" id="PTHR31308:SF5">
    <property type="entry name" value="ERGOSTERYL-BETA-GLUCOSIDASE"/>
    <property type="match status" value="1"/>
</dbReference>
<dbReference type="GO" id="GO:0050295">
    <property type="term" value="F:steryl-beta-glucosidase activity"/>
    <property type="evidence" value="ECO:0007669"/>
    <property type="project" value="TreeGrafter"/>
</dbReference>
<keyword evidence="7" id="KW-1185">Reference proteome</keyword>
<gene>
    <name evidence="6" type="ORF">PFICI_04155</name>
</gene>
<feature type="transmembrane region" description="Helical" evidence="4">
    <location>
        <begin position="792"/>
        <end position="811"/>
    </location>
</feature>